<protein>
    <submittedName>
        <fullName evidence="4">rRNA methylase, putative, group 3</fullName>
    </submittedName>
</protein>
<dbReference type="Gene3D" id="3.30.1330.30">
    <property type="match status" value="1"/>
</dbReference>
<reference evidence="5" key="1">
    <citation type="journal article" date="2012" name="Stand. Genomic Sci.">
        <title>Permanent draft genome sequence of the gliding predator Saprospira grandis strain Sa g1 (= HR1).</title>
        <authorList>
            <person name="Mavromatis K."/>
            <person name="Chertkov O."/>
            <person name="Lapidus A."/>
            <person name="Nolan M."/>
            <person name="Lucas S."/>
            <person name="Tice H."/>
            <person name="Del Rio T.G."/>
            <person name="Cheng J.F."/>
            <person name="Han C."/>
            <person name="Tapia R."/>
            <person name="Bruce D."/>
            <person name="Goodwin L.A."/>
            <person name="Pitluck S."/>
            <person name="Huntemann M."/>
            <person name="Liolios K."/>
            <person name="Pagani I."/>
            <person name="Ivanova N."/>
            <person name="Mikhailova N."/>
            <person name="Pati A."/>
            <person name="Chen A."/>
            <person name="Palaniappan K."/>
            <person name="Land M."/>
            <person name="Brambilla E.M."/>
            <person name="Rohde M."/>
            <person name="Spring S."/>
            <person name="Goker M."/>
            <person name="Detter J.C."/>
            <person name="Bristow J."/>
            <person name="Eisen J.A."/>
            <person name="Markowitz V."/>
            <person name="Hugenholtz P."/>
            <person name="Kyrpides N.C."/>
            <person name="Klenk H.P."/>
            <person name="Woyke T."/>
        </authorList>
    </citation>
    <scope>NUCLEOTIDE SEQUENCE [LARGE SCALE GENOMIC DNA]</scope>
    <source>
        <strain evidence="5">DSM 2844</strain>
    </source>
</reference>
<dbReference type="PANTHER" id="PTHR46429:SF1">
    <property type="entry name" value="23S RRNA (GUANOSINE-2'-O-)-METHYLTRANSFERASE RLMB"/>
    <property type="match status" value="1"/>
</dbReference>
<dbReference type="RefSeq" id="WP_002658562.1">
    <property type="nucleotide sequence ID" value="NZ_JH719942.1"/>
</dbReference>
<dbReference type="SUPFAM" id="SSF55315">
    <property type="entry name" value="L30e-like"/>
    <property type="match status" value="1"/>
</dbReference>
<dbReference type="GO" id="GO:0005829">
    <property type="term" value="C:cytosol"/>
    <property type="evidence" value="ECO:0007669"/>
    <property type="project" value="TreeGrafter"/>
</dbReference>
<dbReference type="InterPro" id="IPR001537">
    <property type="entry name" value="SpoU_MeTrfase"/>
</dbReference>
<evidence type="ECO:0000256" key="1">
    <source>
        <dbReference type="ARBA" id="ARBA00022603"/>
    </source>
</evidence>
<evidence type="ECO:0000256" key="2">
    <source>
        <dbReference type="ARBA" id="ARBA00022679"/>
    </source>
</evidence>
<keyword evidence="2" id="KW-0808">Transferase</keyword>
<dbReference type="AlphaFoldDB" id="J0XVV6"/>
<dbReference type="GO" id="GO:0032259">
    <property type="term" value="P:methylation"/>
    <property type="evidence" value="ECO:0007669"/>
    <property type="project" value="UniProtKB-KW"/>
</dbReference>
<dbReference type="Gene3D" id="3.40.1280.10">
    <property type="match status" value="1"/>
</dbReference>
<dbReference type="SUPFAM" id="SSF75217">
    <property type="entry name" value="alpha/beta knot"/>
    <property type="match status" value="1"/>
</dbReference>
<dbReference type="PANTHER" id="PTHR46429">
    <property type="entry name" value="23S RRNA (GUANOSINE-2'-O-)-METHYLTRANSFERASE RLMB"/>
    <property type="match status" value="1"/>
</dbReference>
<evidence type="ECO:0000259" key="3">
    <source>
        <dbReference type="SMART" id="SM00967"/>
    </source>
</evidence>
<dbReference type="Pfam" id="PF00588">
    <property type="entry name" value="SpoU_methylase"/>
    <property type="match status" value="1"/>
</dbReference>
<accession>J0XVV6</accession>
<evidence type="ECO:0000313" key="4">
    <source>
        <dbReference type="EMBL" id="EJF53131.1"/>
    </source>
</evidence>
<name>J0XVV6_9BACT</name>
<dbReference type="Pfam" id="PF08032">
    <property type="entry name" value="SpoU_sub_bind"/>
    <property type="match status" value="1"/>
</dbReference>
<keyword evidence="1 4" id="KW-0489">Methyltransferase</keyword>
<dbReference type="InterPro" id="IPR004441">
    <property type="entry name" value="rRNA_MeTrfase_TrmH"/>
</dbReference>
<gene>
    <name evidence="4" type="ORF">SapgrDRAFT_1415</name>
</gene>
<dbReference type="HOGENOM" id="CLU_021322_0_1_10"/>
<dbReference type="NCBIfam" id="TIGR00186">
    <property type="entry name" value="rRNA_methyl_3"/>
    <property type="match status" value="1"/>
</dbReference>
<dbReference type="GO" id="GO:0008173">
    <property type="term" value="F:RNA methyltransferase activity"/>
    <property type="evidence" value="ECO:0007669"/>
    <property type="project" value="InterPro"/>
</dbReference>
<dbReference type="CDD" id="cd18103">
    <property type="entry name" value="SpoU-like_RlmB"/>
    <property type="match status" value="1"/>
</dbReference>
<dbReference type="InterPro" id="IPR029028">
    <property type="entry name" value="Alpha/beta_knot_MTases"/>
</dbReference>
<dbReference type="SMART" id="SM00967">
    <property type="entry name" value="SpoU_sub_bind"/>
    <property type="match status" value="1"/>
</dbReference>
<dbReference type="Proteomes" id="UP000005113">
    <property type="component" value="Unassembled WGS sequence"/>
</dbReference>
<dbReference type="InterPro" id="IPR013123">
    <property type="entry name" value="SpoU_subst-bd"/>
</dbReference>
<dbReference type="GO" id="GO:0003723">
    <property type="term" value="F:RNA binding"/>
    <property type="evidence" value="ECO:0007669"/>
    <property type="project" value="InterPro"/>
</dbReference>
<dbReference type="InterPro" id="IPR029026">
    <property type="entry name" value="tRNA_m1G_MTases_N"/>
</dbReference>
<dbReference type="GO" id="GO:0006396">
    <property type="term" value="P:RNA processing"/>
    <property type="evidence" value="ECO:0007669"/>
    <property type="project" value="InterPro"/>
</dbReference>
<sequence length="252" mass="28193">MQHRRPKKTPDQEMIFGRHPVMDALEAKRNFEKIILAANVRGPFEKDLRKTCKELDVPLQTVPKERLNNYTRKNHQGVVALLSPIPYYQVEDLLLLAYEKGKHPLFVLLDGVTDVRNIGAIARSAEAAGADALIISKKGSAQINDSAMKSSAGALNHLPVCRVNSLIQTAEYLQMNGLQLIAADLQGEKMLYDLELNLPLALIMGDEHKGVNRVLLEKVDEHFLLPMRGQTDSFNVSVATGITLYEIMRQQK</sequence>
<organism evidence="4 5">
    <name type="scientific">Saprospira grandis DSM 2844</name>
    <dbReference type="NCBI Taxonomy" id="694433"/>
    <lineage>
        <taxon>Bacteria</taxon>
        <taxon>Pseudomonadati</taxon>
        <taxon>Bacteroidota</taxon>
        <taxon>Saprospiria</taxon>
        <taxon>Saprospirales</taxon>
        <taxon>Saprospiraceae</taxon>
        <taxon>Saprospira</taxon>
    </lineage>
</organism>
<dbReference type="InterPro" id="IPR029064">
    <property type="entry name" value="Ribosomal_eL30-like_sf"/>
</dbReference>
<dbReference type="EMBL" id="JH719942">
    <property type="protein sequence ID" value="EJF53131.1"/>
    <property type="molecule type" value="Genomic_DNA"/>
</dbReference>
<evidence type="ECO:0000313" key="5">
    <source>
        <dbReference type="Proteomes" id="UP000005113"/>
    </source>
</evidence>
<proteinExistence type="predicted"/>
<feature type="domain" description="RNA 2-O ribose methyltransferase substrate binding" evidence="3">
    <location>
        <begin position="14"/>
        <end position="88"/>
    </location>
</feature>